<proteinExistence type="predicted"/>
<gene>
    <name evidence="1" type="ORF">PHYBLDRAFT_68252</name>
</gene>
<evidence type="ECO:0000313" key="2">
    <source>
        <dbReference type="Proteomes" id="UP000077315"/>
    </source>
</evidence>
<dbReference type="InParanoid" id="A0A162TE59"/>
<name>A0A162TE59_PHYB8</name>
<dbReference type="VEuPathDB" id="FungiDB:PHYBLDRAFT_68252"/>
<dbReference type="RefSeq" id="XP_018285922.1">
    <property type="nucleotide sequence ID" value="XM_018441915.1"/>
</dbReference>
<dbReference type="EMBL" id="KV440997">
    <property type="protein sequence ID" value="OAD67882.1"/>
    <property type="molecule type" value="Genomic_DNA"/>
</dbReference>
<dbReference type="AlphaFoldDB" id="A0A162TE59"/>
<accession>A0A162TE59</accession>
<reference evidence="2" key="1">
    <citation type="submission" date="2015-06" db="EMBL/GenBank/DDBJ databases">
        <title>Expansion of signal transduction pathways in fungi by whole-genome duplication.</title>
        <authorList>
            <consortium name="DOE Joint Genome Institute"/>
            <person name="Corrochano L.M."/>
            <person name="Kuo A."/>
            <person name="Marcet-Houben M."/>
            <person name="Polaino S."/>
            <person name="Salamov A."/>
            <person name="Villalobos J.M."/>
            <person name="Alvarez M.I."/>
            <person name="Avalos J."/>
            <person name="Benito E.P."/>
            <person name="Benoit I."/>
            <person name="Burger G."/>
            <person name="Camino L.P."/>
            <person name="Canovas D."/>
            <person name="Cerda-Olmedo E."/>
            <person name="Cheng J.-F."/>
            <person name="Dominguez A."/>
            <person name="Elias M."/>
            <person name="Eslava A.P."/>
            <person name="Glaser F."/>
            <person name="Grimwood J."/>
            <person name="Gutierrez G."/>
            <person name="Heitman J."/>
            <person name="Henrissat B."/>
            <person name="Iturriaga E.A."/>
            <person name="Lang B.F."/>
            <person name="Lavin J.L."/>
            <person name="Lee S."/>
            <person name="Li W."/>
            <person name="Lindquist E."/>
            <person name="Lopez-Garcia S."/>
            <person name="Luque E.M."/>
            <person name="Marcos A.T."/>
            <person name="Martin J."/>
            <person name="McCluskey K."/>
            <person name="Medina H.R."/>
            <person name="Miralles-Duran A."/>
            <person name="Miyazaki A."/>
            <person name="Munoz-Torres E."/>
            <person name="Oguiza J.A."/>
            <person name="Ohm R."/>
            <person name="Olmedo M."/>
            <person name="Orejas M."/>
            <person name="Ortiz-Castellanos L."/>
            <person name="Pisabarro A.G."/>
            <person name="Rodriguez-Romero J."/>
            <person name="Ruiz-Herrera J."/>
            <person name="Ruiz-Vazquez R."/>
            <person name="Sanz C."/>
            <person name="Schackwitz W."/>
            <person name="Schmutz J."/>
            <person name="Shahriari M."/>
            <person name="Shelest E."/>
            <person name="Silva-Franco F."/>
            <person name="Soanes D."/>
            <person name="Syed K."/>
            <person name="Tagua V.G."/>
            <person name="Talbot N.J."/>
            <person name="Thon M."/>
            <person name="De vries R.P."/>
            <person name="Wiebenga A."/>
            <person name="Yadav J.S."/>
            <person name="Braun E.L."/>
            <person name="Baker S."/>
            <person name="Garre V."/>
            <person name="Horwitz B."/>
            <person name="Torres-Martinez S."/>
            <person name="Idnurm A."/>
            <person name="Herrera-Estrella A."/>
            <person name="Gabaldon T."/>
            <person name="Grigoriev I.V."/>
        </authorList>
    </citation>
    <scope>NUCLEOTIDE SEQUENCE [LARGE SCALE GENOMIC DNA]</scope>
    <source>
        <strain evidence="2">NRRL 1555(-)</strain>
    </source>
</reference>
<organism evidence="1 2">
    <name type="scientific">Phycomyces blakesleeanus (strain ATCC 8743b / DSM 1359 / FGSC 10004 / NBRC 33097 / NRRL 1555)</name>
    <dbReference type="NCBI Taxonomy" id="763407"/>
    <lineage>
        <taxon>Eukaryota</taxon>
        <taxon>Fungi</taxon>
        <taxon>Fungi incertae sedis</taxon>
        <taxon>Mucoromycota</taxon>
        <taxon>Mucoromycotina</taxon>
        <taxon>Mucoromycetes</taxon>
        <taxon>Mucorales</taxon>
        <taxon>Phycomycetaceae</taxon>
        <taxon>Phycomyces</taxon>
    </lineage>
</organism>
<evidence type="ECO:0000313" key="1">
    <source>
        <dbReference type="EMBL" id="OAD67882.1"/>
    </source>
</evidence>
<keyword evidence="2" id="KW-1185">Reference proteome</keyword>
<sequence>MIPVGYQRASRAEHTARIDIFEVVHSNSLPHCGIPLIFTRYWDLRNSQQGLTNMNIFQVIPIGVTATGRHGNRYKRRYIIGRGLQSNAVHFNEFSKKSKEESSRIRIKMTREKYTEKFIKELTNIARDSSV</sequence>
<dbReference type="GeneID" id="29002821"/>
<protein>
    <submittedName>
        <fullName evidence="1">Uncharacterized protein</fullName>
    </submittedName>
</protein>
<dbReference type="Proteomes" id="UP000077315">
    <property type="component" value="Unassembled WGS sequence"/>
</dbReference>